<dbReference type="InterPro" id="IPR007861">
    <property type="entry name" value="DNA_mismatch_repair_MutS_clamp"/>
</dbReference>
<dbReference type="PROSITE" id="PS00486">
    <property type="entry name" value="DNA_MISMATCH_REPAIR_2"/>
    <property type="match status" value="1"/>
</dbReference>
<evidence type="ECO:0000256" key="8">
    <source>
        <dbReference type="ARBA" id="ARBA00024647"/>
    </source>
</evidence>
<keyword evidence="4 9" id="KW-0227">DNA damage</keyword>
<dbReference type="InterPro" id="IPR007860">
    <property type="entry name" value="DNA_mmatch_repair_MutS_con_dom"/>
</dbReference>
<dbReference type="InterPro" id="IPR036187">
    <property type="entry name" value="DNA_mismatch_repair_MutS_sf"/>
</dbReference>
<name>A0A1Y1SI05_9GAMM</name>
<dbReference type="Pfam" id="PF05192">
    <property type="entry name" value="MutS_III"/>
    <property type="match status" value="1"/>
</dbReference>
<dbReference type="Gene3D" id="3.30.420.110">
    <property type="entry name" value="MutS, connector domain"/>
    <property type="match status" value="1"/>
</dbReference>
<keyword evidence="3 9" id="KW-0547">Nucleotide-binding</keyword>
<comment type="caution">
    <text evidence="12">The sequence shown here is derived from an EMBL/GenBank/DDBJ whole genome shotgun (WGS) entry which is preliminary data.</text>
</comment>
<dbReference type="Gene3D" id="6.10.140.430">
    <property type="match status" value="1"/>
</dbReference>
<dbReference type="OrthoDB" id="9802448at2"/>
<comment type="function">
    <text evidence="8 9">This protein is involved in the repair of mismatches in DNA. It is possible that it carries out the mismatch recognition step. This protein has a weak ATPase activity.</text>
</comment>
<dbReference type="FunFam" id="3.40.1170.10:FF:000001">
    <property type="entry name" value="DNA mismatch repair protein MutS"/>
    <property type="match status" value="1"/>
</dbReference>
<organism evidence="12 13">
    <name type="scientific">Oceanococcus atlanticus</name>
    <dbReference type="NCBI Taxonomy" id="1317117"/>
    <lineage>
        <taxon>Bacteria</taxon>
        <taxon>Pseudomonadati</taxon>
        <taxon>Pseudomonadota</taxon>
        <taxon>Gammaproteobacteria</taxon>
        <taxon>Chromatiales</taxon>
        <taxon>Oceanococcaceae</taxon>
        <taxon>Oceanococcus</taxon>
    </lineage>
</organism>
<accession>A0A1Y1SI05</accession>
<dbReference type="PANTHER" id="PTHR11361:SF34">
    <property type="entry name" value="DNA MISMATCH REPAIR PROTEIN MSH1, MITOCHONDRIAL"/>
    <property type="match status" value="1"/>
</dbReference>
<dbReference type="GO" id="GO:0005524">
    <property type="term" value="F:ATP binding"/>
    <property type="evidence" value="ECO:0007669"/>
    <property type="project" value="UniProtKB-UniRule"/>
</dbReference>
<dbReference type="Pfam" id="PF00488">
    <property type="entry name" value="MutS_V"/>
    <property type="match status" value="1"/>
</dbReference>
<dbReference type="GO" id="GO:0005829">
    <property type="term" value="C:cytosol"/>
    <property type="evidence" value="ECO:0007669"/>
    <property type="project" value="TreeGrafter"/>
</dbReference>
<dbReference type="GO" id="GO:0006298">
    <property type="term" value="P:mismatch repair"/>
    <property type="evidence" value="ECO:0007669"/>
    <property type="project" value="UniProtKB-UniRule"/>
</dbReference>
<keyword evidence="5 9" id="KW-0067">ATP-binding</keyword>
<dbReference type="GO" id="GO:0003684">
    <property type="term" value="F:damaged DNA binding"/>
    <property type="evidence" value="ECO:0007669"/>
    <property type="project" value="UniProtKB-UniRule"/>
</dbReference>
<dbReference type="Gene3D" id="3.40.50.300">
    <property type="entry name" value="P-loop containing nucleotide triphosphate hydrolases"/>
    <property type="match status" value="1"/>
</dbReference>
<dbReference type="SMART" id="SM00533">
    <property type="entry name" value="MUTSd"/>
    <property type="match status" value="1"/>
</dbReference>
<reference evidence="12 13" key="1">
    <citation type="submission" date="2013-04" db="EMBL/GenBank/DDBJ databases">
        <title>Oceanococcus atlanticus 22II-S10r2 Genome Sequencing.</title>
        <authorList>
            <person name="Lai Q."/>
            <person name="Li G."/>
            <person name="Shao Z."/>
        </authorList>
    </citation>
    <scope>NUCLEOTIDE SEQUENCE [LARGE SCALE GENOMIC DNA]</scope>
    <source>
        <strain evidence="12 13">22II-S10r2</strain>
    </source>
</reference>
<dbReference type="SMART" id="SM00534">
    <property type="entry name" value="MUTSac"/>
    <property type="match status" value="1"/>
</dbReference>
<evidence type="ECO:0000256" key="3">
    <source>
        <dbReference type="ARBA" id="ARBA00022741"/>
    </source>
</evidence>
<dbReference type="SUPFAM" id="SSF55271">
    <property type="entry name" value="DNA repair protein MutS, domain I"/>
    <property type="match status" value="1"/>
</dbReference>
<evidence type="ECO:0000259" key="11">
    <source>
        <dbReference type="PROSITE" id="PS00486"/>
    </source>
</evidence>
<keyword evidence="6 9" id="KW-0238">DNA-binding</keyword>
<dbReference type="Gene3D" id="3.40.1170.10">
    <property type="entry name" value="DNA repair protein MutS, domain I"/>
    <property type="match status" value="1"/>
</dbReference>
<evidence type="ECO:0000313" key="13">
    <source>
        <dbReference type="Proteomes" id="UP000192342"/>
    </source>
</evidence>
<dbReference type="SUPFAM" id="SSF52540">
    <property type="entry name" value="P-loop containing nucleoside triphosphate hydrolases"/>
    <property type="match status" value="1"/>
</dbReference>
<sequence>MMQQFLALKAEHPEELLFYRMGDFYELFYDDAKTVAKLLDITLTTRGQSAGQPIPMAGVPHHAYEQYLARLLRLGQSVAIAEQFGDPSAKGPMQRKVVRVVTPGTVTDEALLDARRESALGAIASVGNTYGIARLDLASGRFVIAEFDSAHALHQDLATAPPAELLISDASEAPPLTRLPPVRSRPHWHFELSSARKLVLDQFRVRDLKGFGCDRCSAAIAAAGALLQYLRDTQKQELPHITGLRLEQTGTLLRIDPNSRRNLELEVNASGERDNSLLDLLDVCASGMGSRLMQRWLRAPTRDTTVLRARYQAVEALQLNRSFESLHDQLRGLCDIERVSTRVALRSARPRDLSGLARTLAALPSIAASLPASPRLDELGSAIGAYPELCDYLSAAIEAEPPVLLRDGGVIRSGFDSELDELRELAHNSADFLRKLEESERQRTGIDSLKVGYNRVHGFYIELPRSRSADAPPEYTRRQTLKNAERYITEELKSYEDKILSARERALSREKHLYEQILDTLQPELPKLQATAAAVAESDVLGAFARQAERYHWVTPQLVDGPQIRIRAGRHPVVEALNPTSFVPNDLALDQDRRMLVITGPNMGGKSTYMRQCALIVLLAHIGCHVPADEALIGAVDRIFTRIGAGDDLTTGRSTFMVEMQETAEILHNATAQSLVLMDEIGRGTGTYDGLSLAQSAAEELAATVGSFTLFATHYFELTALADAQQGVHNVHLDATEHGDELIFLHRVKDGPASRSYGLQVARLAGVPAPVLKRARKHLQALEAGAQHTLGPVPQMSLFNDSAAPAETSAVEETLAAIDPDNLTPRQALEQLYALKRLLDEEG</sequence>
<evidence type="ECO:0000256" key="7">
    <source>
        <dbReference type="ARBA" id="ARBA00023204"/>
    </source>
</evidence>
<dbReference type="Gene3D" id="1.10.1420.10">
    <property type="match status" value="2"/>
</dbReference>
<feature type="domain" description="DNA mismatch repair proteins mutS family" evidence="11">
    <location>
        <begin position="674"/>
        <end position="690"/>
    </location>
</feature>
<dbReference type="SUPFAM" id="SSF53150">
    <property type="entry name" value="DNA repair protein MutS, domain II"/>
    <property type="match status" value="1"/>
</dbReference>
<dbReference type="InterPro" id="IPR036678">
    <property type="entry name" value="MutS_con_dom_sf"/>
</dbReference>
<proteinExistence type="inferred from homology"/>
<dbReference type="Pfam" id="PF05190">
    <property type="entry name" value="MutS_IV"/>
    <property type="match status" value="1"/>
</dbReference>
<dbReference type="PIRSF" id="PIRSF037677">
    <property type="entry name" value="DNA_mis_repair_Msh6"/>
    <property type="match status" value="1"/>
</dbReference>
<comment type="similarity">
    <text evidence="1 9 10">Belongs to the DNA mismatch repair MutS family.</text>
</comment>
<evidence type="ECO:0000256" key="1">
    <source>
        <dbReference type="ARBA" id="ARBA00006271"/>
    </source>
</evidence>
<evidence type="ECO:0000256" key="9">
    <source>
        <dbReference type="HAMAP-Rule" id="MF_00096"/>
    </source>
</evidence>
<gene>
    <name evidence="9" type="primary">mutS</name>
    <name evidence="12" type="ORF">ATO7_05340</name>
</gene>
<dbReference type="GO" id="GO:0140664">
    <property type="term" value="F:ATP-dependent DNA damage sensor activity"/>
    <property type="evidence" value="ECO:0007669"/>
    <property type="project" value="InterPro"/>
</dbReference>
<dbReference type="InterPro" id="IPR017261">
    <property type="entry name" value="DNA_mismatch_repair_MutS/MSH"/>
</dbReference>
<dbReference type="EMBL" id="AQQV01000001">
    <property type="protein sequence ID" value="ORE89277.1"/>
    <property type="molecule type" value="Genomic_DNA"/>
</dbReference>
<dbReference type="InterPro" id="IPR005748">
    <property type="entry name" value="DNA_mismatch_repair_MutS"/>
</dbReference>
<protein>
    <recommendedName>
        <fullName evidence="2 9">DNA mismatch repair protein MutS</fullName>
    </recommendedName>
</protein>
<dbReference type="InterPro" id="IPR016151">
    <property type="entry name" value="DNA_mismatch_repair_MutS_N"/>
</dbReference>
<dbReference type="STRING" id="1317117.ATO7_05340"/>
<evidence type="ECO:0000256" key="2">
    <source>
        <dbReference type="ARBA" id="ARBA00021982"/>
    </source>
</evidence>
<evidence type="ECO:0000256" key="10">
    <source>
        <dbReference type="RuleBase" id="RU003756"/>
    </source>
</evidence>
<feature type="binding site" evidence="9">
    <location>
        <begin position="600"/>
        <end position="607"/>
    </location>
    <ligand>
        <name>ATP</name>
        <dbReference type="ChEBI" id="CHEBI:30616"/>
    </ligand>
</feature>
<dbReference type="InterPro" id="IPR045076">
    <property type="entry name" value="MutS"/>
</dbReference>
<dbReference type="NCBIfam" id="TIGR01070">
    <property type="entry name" value="mutS1"/>
    <property type="match status" value="1"/>
</dbReference>
<dbReference type="InterPro" id="IPR027417">
    <property type="entry name" value="P-loop_NTPase"/>
</dbReference>
<dbReference type="HAMAP" id="MF_00096">
    <property type="entry name" value="MutS"/>
    <property type="match status" value="1"/>
</dbReference>
<dbReference type="AlphaFoldDB" id="A0A1Y1SI05"/>
<dbReference type="InterPro" id="IPR007696">
    <property type="entry name" value="DNA_mismatch_repair_MutS_core"/>
</dbReference>
<dbReference type="GO" id="GO:0030983">
    <property type="term" value="F:mismatched DNA binding"/>
    <property type="evidence" value="ECO:0007669"/>
    <property type="project" value="InterPro"/>
</dbReference>
<dbReference type="Pfam" id="PF01624">
    <property type="entry name" value="MutS_I"/>
    <property type="match status" value="1"/>
</dbReference>
<dbReference type="FunFam" id="1.10.1420.10:FF:000002">
    <property type="entry name" value="DNA mismatch repair protein MutS"/>
    <property type="match status" value="1"/>
</dbReference>
<keyword evidence="7 9" id="KW-0234">DNA repair</keyword>
<evidence type="ECO:0000256" key="5">
    <source>
        <dbReference type="ARBA" id="ARBA00022840"/>
    </source>
</evidence>
<dbReference type="Proteomes" id="UP000192342">
    <property type="component" value="Unassembled WGS sequence"/>
</dbReference>
<dbReference type="InterPro" id="IPR000432">
    <property type="entry name" value="DNA_mismatch_repair_MutS_C"/>
</dbReference>
<dbReference type="NCBIfam" id="NF003810">
    <property type="entry name" value="PRK05399.1"/>
    <property type="match status" value="1"/>
</dbReference>
<evidence type="ECO:0000313" key="12">
    <source>
        <dbReference type="EMBL" id="ORE89277.1"/>
    </source>
</evidence>
<dbReference type="SUPFAM" id="SSF48334">
    <property type="entry name" value="DNA repair protein MutS, domain III"/>
    <property type="match status" value="1"/>
</dbReference>
<dbReference type="FunFam" id="3.40.50.300:FF:000870">
    <property type="entry name" value="MutS protein homolog 4"/>
    <property type="match status" value="1"/>
</dbReference>
<dbReference type="InterPro" id="IPR007695">
    <property type="entry name" value="DNA_mismatch_repair_MutS-lik_N"/>
</dbReference>
<evidence type="ECO:0000256" key="6">
    <source>
        <dbReference type="ARBA" id="ARBA00023125"/>
    </source>
</evidence>
<dbReference type="Pfam" id="PF05188">
    <property type="entry name" value="MutS_II"/>
    <property type="match status" value="1"/>
</dbReference>
<evidence type="ECO:0000256" key="4">
    <source>
        <dbReference type="ARBA" id="ARBA00022763"/>
    </source>
</evidence>
<dbReference type="CDD" id="cd03284">
    <property type="entry name" value="ABC_MutS1"/>
    <property type="match status" value="1"/>
</dbReference>
<dbReference type="PANTHER" id="PTHR11361">
    <property type="entry name" value="DNA MISMATCH REPAIR PROTEIN MUTS FAMILY MEMBER"/>
    <property type="match status" value="1"/>
</dbReference>
<keyword evidence="13" id="KW-1185">Reference proteome</keyword>